<sequence length="152" mass="16632">MGNTTAEAVTDWERRWLQAAWDEKRHGGRGAPCNWRHDPRTVSTSDVELTTTRWLEAWHGAGGAVVTGSFGLDGGAGYGKTSWSGDTPSSGLKTRRCWVCQLAESCKLDGWAASLKNGWVIGNVEKEVEVMEGFLNCCGEELMGEEIRCCFG</sequence>
<keyword evidence="2" id="KW-1185">Reference proteome</keyword>
<proteinExistence type="predicted"/>
<protein>
    <submittedName>
        <fullName evidence="1">Uncharacterized protein</fullName>
    </submittedName>
</protein>
<organism evidence="1 2">
    <name type="scientific">Rubus argutus</name>
    <name type="common">Southern blackberry</name>
    <dbReference type="NCBI Taxonomy" id="59490"/>
    <lineage>
        <taxon>Eukaryota</taxon>
        <taxon>Viridiplantae</taxon>
        <taxon>Streptophyta</taxon>
        <taxon>Embryophyta</taxon>
        <taxon>Tracheophyta</taxon>
        <taxon>Spermatophyta</taxon>
        <taxon>Magnoliopsida</taxon>
        <taxon>eudicotyledons</taxon>
        <taxon>Gunneridae</taxon>
        <taxon>Pentapetalae</taxon>
        <taxon>rosids</taxon>
        <taxon>fabids</taxon>
        <taxon>Rosales</taxon>
        <taxon>Rosaceae</taxon>
        <taxon>Rosoideae</taxon>
        <taxon>Rosoideae incertae sedis</taxon>
        <taxon>Rubus</taxon>
    </lineage>
</organism>
<accession>A0AAW1Y7S6</accession>
<gene>
    <name evidence="1" type="ORF">M0R45_009398</name>
</gene>
<name>A0AAW1Y7S6_RUBAR</name>
<dbReference type="EMBL" id="JBEDUW010000002">
    <property type="protein sequence ID" value="KAK9943802.1"/>
    <property type="molecule type" value="Genomic_DNA"/>
</dbReference>
<evidence type="ECO:0000313" key="2">
    <source>
        <dbReference type="Proteomes" id="UP001457282"/>
    </source>
</evidence>
<evidence type="ECO:0000313" key="1">
    <source>
        <dbReference type="EMBL" id="KAK9943802.1"/>
    </source>
</evidence>
<reference evidence="1 2" key="1">
    <citation type="journal article" date="2023" name="G3 (Bethesda)">
        <title>A chromosome-length genome assembly and annotation of blackberry (Rubus argutus, cv. 'Hillquist').</title>
        <authorList>
            <person name="Bruna T."/>
            <person name="Aryal R."/>
            <person name="Dudchenko O."/>
            <person name="Sargent D.J."/>
            <person name="Mead D."/>
            <person name="Buti M."/>
            <person name="Cavallini A."/>
            <person name="Hytonen T."/>
            <person name="Andres J."/>
            <person name="Pham M."/>
            <person name="Weisz D."/>
            <person name="Mascagni F."/>
            <person name="Usai G."/>
            <person name="Natali L."/>
            <person name="Bassil N."/>
            <person name="Fernandez G.E."/>
            <person name="Lomsadze A."/>
            <person name="Armour M."/>
            <person name="Olukolu B."/>
            <person name="Poorten T."/>
            <person name="Britton C."/>
            <person name="Davik J."/>
            <person name="Ashrafi H."/>
            <person name="Aiden E.L."/>
            <person name="Borodovsky M."/>
            <person name="Worthington M."/>
        </authorList>
    </citation>
    <scope>NUCLEOTIDE SEQUENCE [LARGE SCALE GENOMIC DNA]</scope>
    <source>
        <strain evidence="1">PI 553951</strain>
    </source>
</reference>
<comment type="caution">
    <text evidence="1">The sequence shown here is derived from an EMBL/GenBank/DDBJ whole genome shotgun (WGS) entry which is preliminary data.</text>
</comment>
<dbReference type="AlphaFoldDB" id="A0AAW1Y7S6"/>
<dbReference type="Proteomes" id="UP001457282">
    <property type="component" value="Unassembled WGS sequence"/>
</dbReference>